<protein>
    <submittedName>
        <fullName evidence="1">Uncharacterized protein</fullName>
    </submittedName>
</protein>
<name>A0A6I4IDX2_9SPHI</name>
<evidence type="ECO:0000313" key="1">
    <source>
        <dbReference type="EMBL" id="MVN92018.1"/>
    </source>
</evidence>
<keyword evidence="2" id="KW-1185">Reference proteome</keyword>
<accession>A0A6I4IDX2</accession>
<gene>
    <name evidence="1" type="ORF">GO816_12845</name>
</gene>
<reference evidence="1 2" key="1">
    <citation type="submission" date="2019-12" db="EMBL/GenBank/DDBJ databases">
        <title>Mucilaginibacter sp. HME9299 genome sequencing and assembly.</title>
        <authorList>
            <person name="Kang H."/>
            <person name="Kim H."/>
            <person name="Joh K."/>
        </authorList>
    </citation>
    <scope>NUCLEOTIDE SEQUENCE [LARGE SCALE GENOMIC DNA]</scope>
    <source>
        <strain evidence="1 2">HME9299</strain>
    </source>
</reference>
<proteinExistence type="predicted"/>
<dbReference type="EMBL" id="WQLA01000005">
    <property type="protein sequence ID" value="MVN92018.1"/>
    <property type="molecule type" value="Genomic_DNA"/>
</dbReference>
<dbReference type="Proteomes" id="UP000434850">
    <property type="component" value="Unassembled WGS sequence"/>
</dbReference>
<evidence type="ECO:0000313" key="2">
    <source>
        <dbReference type="Proteomes" id="UP000434850"/>
    </source>
</evidence>
<organism evidence="1 2">
    <name type="scientific">Mucilaginibacter aquatilis</name>
    <dbReference type="NCBI Taxonomy" id="1517760"/>
    <lineage>
        <taxon>Bacteria</taxon>
        <taxon>Pseudomonadati</taxon>
        <taxon>Bacteroidota</taxon>
        <taxon>Sphingobacteriia</taxon>
        <taxon>Sphingobacteriales</taxon>
        <taxon>Sphingobacteriaceae</taxon>
        <taxon>Mucilaginibacter</taxon>
    </lineage>
</organism>
<comment type="caution">
    <text evidence="1">The sequence shown here is derived from an EMBL/GenBank/DDBJ whole genome shotgun (WGS) entry which is preliminary data.</text>
</comment>
<sequence length="64" mass="7116">MLHLPHVACAAKPGNTTGFLFLPHFVRSFPTLQQSLRGPTQLQRPSCAAPLSPRSWKVTGKFMR</sequence>
<dbReference type="RefSeq" id="WP_157542347.1">
    <property type="nucleotide sequence ID" value="NZ_WQLA01000005.1"/>
</dbReference>
<dbReference type="AlphaFoldDB" id="A0A6I4IDX2"/>